<proteinExistence type="predicted"/>
<accession>A0A4Y2BFT4</accession>
<dbReference type="EMBL" id="BGPR01000070">
    <property type="protein sequence ID" value="GBL90245.1"/>
    <property type="molecule type" value="Genomic_DNA"/>
</dbReference>
<reference evidence="1 2" key="1">
    <citation type="journal article" date="2019" name="Sci. Rep.">
        <title>Orb-weaving spider Araneus ventricosus genome elucidates the spidroin gene catalogue.</title>
        <authorList>
            <person name="Kono N."/>
            <person name="Nakamura H."/>
            <person name="Ohtoshi R."/>
            <person name="Moran D.A.P."/>
            <person name="Shinohara A."/>
            <person name="Yoshida Y."/>
            <person name="Fujiwara M."/>
            <person name="Mori M."/>
            <person name="Tomita M."/>
            <person name="Arakawa K."/>
        </authorList>
    </citation>
    <scope>NUCLEOTIDE SEQUENCE [LARGE SCALE GENOMIC DNA]</scope>
</reference>
<protein>
    <submittedName>
        <fullName evidence="1">Uncharacterized protein</fullName>
    </submittedName>
</protein>
<keyword evidence="2" id="KW-1185">Reference proteome</keyword>
<dbReference type="AlphaFoldDB" id="A0A4Y2BFT4"/>
<evidence type="ECO:0000313" key="1">
    <source>
        <dbReference type="EMBL" id="GBL90245.1"/>
    </source>
</evidence>
<gene>
    <name evidence="1" type="ORF">AVEN_130357_1</name>
</gene>
<organism evidence="1 2">
    <name type="scientific">Araneus ventricosus</name>
    <name type="common">Orbweaver spider</name>
    <name type="synonym">Epeira ventricosa</name>
    <dbReference type="NCBI Taxonomy" id="182803"/>
    <lineage>
        <taxon>Eukaryota</taxon>
        <taxon>Metazoa</taxon>
        <taxon>Ecdysozoa</taxon>
        <taxon>Arthropoda</taxon>
        <taxon>Chelicerata</taxon>
        <taxon>Arachnida</taxon>
        <taxon>Araneae</taxon>
        <taxon>Araneomorphae</taxon>
        <taxon>Entelegynae</taxon>
        <taxon>Araneoidea</taxon>
        <taxon>Araneidae</taxon>
        <taxon>Araneus</taxon>
    </lineage>
</organism>
<sequence>MSRTFVFVDRKLHNSDNKALHYSPTDWKHHQCLHSFHDDCGDELGRFLVRSGARSSKSCSQRHLAIDSLHSGASVQNRITASQLYEGYGHLVVCLHIYCILDFSRICS</sequence>
<name>A0A4Y2BFT4_ARAVE</name>
<comment type="caution">
    <text evidence="1">The sequence shown here is derived from an EMBL/GenBank/DDBJ whole genome shotgun (WGS) entry which is preliminary data.</text>
</comment>
<evidence type="ECO:0000313" key="2">
    <source>
        <dbReference type="Proteomes" id="UP000499080"/>
    </source>
</evidence>
<dbReference type="Proteomes" id="UP000499080">
    <property type="component" value="Unassembled WGS sequence"/>
</dbReference>